<evidence type="ECO:0000256" key="2">
    <source>
        <dbReference type="ARBA" id="ARBA00022741"/>
    </source>
</evidence>
<dbReference type="PANTHER" id="PTHR42781">
    <property type="entry name" value="SPERMIDINE/PUTRESCINE IMPORT ATP-BINDING PROTEIN POTA"/>
    <property type="match status" value="1"/>
</dbReference>
<keyword evidence="3 5" id="KW-0067">ATP-binding</keyword>
<feature type="domain" description="ABC transporter" evidence="4">
    <location>
        <begin position="7"/>
        <end position="237"/>
    </location>
</feature>
<evidence type="ECO:0000259" key="4">
    <source>
        <dbReference type="PROSITE" id="PS50893"/>
    </source>
</evidence>
<dbReference type="EMBL" id="PPXF01000050">
    <property type="protein sequence ID" value="POH63322.1"/>
    <property type="molecule type" value="Genomic_DNA"/>
</dbReference>
<evidence type="ECO:0000313" key="6">
    <source>
        <dbReference type="Proteomes" id="UP000237104"/>
    </source>
</evidence>
<dbReference type="AlphaFoldDB" id="A0A2S3ZBS9"/>
<keyword evidence="1" id="KW-0813">Transport</keyword>
<sequence>MTFSLDLHVADRDVSLHLDVAAGETVAILGPNGAGKSTLLGTIAGLLTPDSGHCELNGTVLFDLPGAGRGPRTWRAPHQRGVSLLAQEALLFPHLSVLDNVAFGPRSAGAPSGRARQIATHWLREVDAEQLAARRPAELSGGQAQRIAVARALASDPGLLLLDEPLAALDISVAPAVRRMLRRVLAGRSALIVTHDVLDAYTLADRVVIVEGGRIVDQGTPAEVFDRPRSAFAAGLAGLNLLTGVRRGTTLITADAAATVANIPEPGVADGAPLSVAVRPAAVSVSIDPPADSQLSSVRAELIDLEPRGDFVRARSAVLAADVSPKEAAQLDAAVGSPVWFSFAAAAATLYPTVPSDRTTSS</sequence>
<dbReference type="InterPro" id="IPR027417">
    <property type="entry name" value="P-loop_NTPase"/>
</dbReference>
<dbReference type="InterPro" id="IPR003439">
    <property type="entry name" value="ABC_transporter-like_ATP-bd"/>
</dbReference>
<dbReference type="PROSITE" id="PS50893">
    <property type="entry name" value="ABC_TRANSPORTER_2"/>
    <property type="match status" value="1"/>
</dbReference>
<dbReference type="InterPro" id="IPR050093">
    <property type="entry name" value="ABC_SmlMolc_Importer"/>
</dbReference>
<dbReference type="InterPro" id="IPR003593">
    <property type="entry name" value="AAA+_ATPase"/>
</dbReference>
<proteinExistence type="predicted"/>
<dbReference type="SMART" id="SM00382">
    <property type="entry name" value="AAA"/>
    <property type="match status" value="1"/>
</dbReference>
<dbReference type="PROSITE" id="PS00211">
    <property type="entry name" value="ABC_TRANSPORTER_1"/>
    <property type="match status" value="1"/>
</dbReference>
<comment type="caution">
    <text evidence="5">The sequence shown here is derived from an EMBL/GenBank/DDBJ whole genome shotgun (WGS) entry which is preliminary data.</text>
</comment>
<dbReference type="Gene3D" id="3.40.50.300">
    <property type="entry name" value="P-loop containing nucleotide triphosphate hydrolases"/>
    <property type="match status" value="1"/>
</dbReference>
<protein>
    <submittedName>
        <fullName evidence="5">Molybdenum ABC transporter ATP-binding protein</fullName>
    </submittedName>
</protein>
<dbReference type="Pfam" id="PF00005">
    <property type="entry name" value="ABC_tran"/>
    <property type="match status" value="1"/>
</dbReference>
<dbReference type="InterPro" id="IPR008995">
    <property type="entry name" value="Mo/tungstate-bd_C_term_dom"/>
</dbReference>
<dbReference type="SUPFAM" id="SSF50331">
    <property type="entry name" value="MOP-like"/>
    <property type="match status" value="1"/>
</dbReference>
<dbReference type="SUPFAM" id="SSF52540">
    <property type="entry name" value="P-loop containing nucleoside triphosphate hydrolases"/>
    <property type="match status" value="1"/>
</dbReference>
<dbReference type="Proteomes" id="UP000237104">
    <property type="component" value="Unassembled WGS sequence"/>
</dbReference>
<evidence type="ECO:0000313" key="5">
    <source>
        <dbReference type="EMBL" id="POH63322.1"/>
    </source>
</evidence>
<dbReference type="InterPro" id="IPR017871">
    <property type="entry name" value="ABC_transporter-like_CS"/>
</dbReference>
<evidence type="ECO:0000256" key="3">
    <source>
        <dbReference type="ARBA" id="ARBA00022840"/>
    </source>
</evidence>
<keyword evidence="2" id="KW-0547">Nucleotide-binding</keyword>
<dbReference type="RefSeq" id="WP_103431374.1">
    <property type="nucleotide sequence ID" value="NZ_PPXF01000050.1"/>
</dbReference>
<accession>A0A2S3ZBS9</accession>
<dbReference type="PANTHER" id="PTHR42781:SF4">
    <property type="entry name" value="SPERMIDINE_PUTRESCINE IMPORT ATP-BINDING PROTEIN POTA"/>
    <property type="match status" value="1"/>
</dbReference>
<name>A0A2S3ZBS9_9MICO</name>
<reference evidence="5 6" key="1">
    <citation type="submission" date="2018-01" db="EMBL/GenBank/DDBJ databases">
        <title>Cryobacterium sp. nov., from glaciers in China.</title>
        <authorList>
            <person name="Liu Q."/>
            <person name="Xin Y.-H."/>
        </authorList>
    </citation>
    <scope>NUCLEOTIDE SEQUENCE [LARGE SCALE GENOMIC DNA]</scope>
    <source>
        <strain evidence="5 6">TMB1-8</strain>
    </source>
</reference>
<gene>
    <name evidence="5" type="ORF">C3B59_10875</name>
</gene>
<evidence type="ECO:0000256" key="1">
    <source>
        <dbReference type="ARBA" id="ARBA00022448"/>
    </source>
</evidence>
<dbReference type="GO" id="GO:0016887">
    <property type="term" value="F:ATP hydrolysis activity"/>
    <property type="evidence" value="ECO:0007669"/>
    <property type="project" value="InterPro"/>
</dbReference>
<dbReference type="OrthoDB" id="9112331at2"/>
<organism evidence="5 6">
    <name type="scientific">Cryobacterium zongtaii</name>
    <dbReference type="NCBI Taxonomy" id="1259217"/>
    <lineage>
        <taxon>Bacteria</taxon>
        <taxon>Bacillati</taxon>
        <taxon>Actinomycetota</taxon>
        <taxon>Actinomycetes</taxon>
        <taxon>Micrococcales</taxon>
        <taxon>Microbacteriaceae</taxon>
        <taxon>Cryobacterium</taxon>
    </lineage>
</organism>
<dbReference type="GO" id="GO:0005524">
    <property type="term" value="F:ATP binding"/>
    <property type="evidence" value="ECO:0007669"/>
    <property type="project" value="UniProtKB-KW"/>
</dbReference>